<keyword evidence="2" id="KW-1185">Reference proteome</keyword>
<protein>
    <submittedName>
        <fullName evidence="1">Uncharacterized protein</fullName>
    </submittedName>
</protein>
<dbReference type="EMBL" id="JAMKPW020000033">
    <property type="protein sequence ID" value="KAK8202079.1"/>
    <property type="molecule type" value="Genomic_DNA"/>
</dbReference>
<name>A0ACC3S8F5_9PEZI</name>
<proteinExistence type="predicted"/>
<evidence type="ECO:0000313" key="2">
    <source>
        <dbReference type="Proteomes" id="UP001320706"/>
    </source>
</evidence>
<organism evidence="1 2">
    <name type="scientific">Zalaria obscura</name>
    <dbReference type="NCBI Taxonomy" id="2024903"/>
    <lineage>
        <taxon>Eukaryota</taxon>
        <taxon>Fungi</taxon>
        <taxon>Dikarya</taxon>
        <taxon>Ascomycota</taxon>
        <taxon>Pezizomycotina</taxon>
        <taxon>Dothideomycetes</taxon>
        <taxon>Dothideomycetidae</taxon>
        <taxon>Dothideales</taxon>
        <taxon>Zalariaceae</taxon>
        <taxon>Zalaria</taxon>
    </lineage>
</organism>
<evidence type="ECO:0000313" key="1">
    <source>
        <dbReference type="EMBL" id="KAK8202079.1"/>
    </source>
</evidence>
<sequence length="506" mass="53115">MAVLANEIAPTSFLCTSRTEFFSGPCMLTRHEGSEVADDVVALQIGYQHENRNAGTHGGSGCTAYANCEFTQQTLHHEEYRTLSRRVSRGHHIGKHHLQQGAANLRLHCPFLHWLPSRAVMPPRQHVSHPAGVLSSAEPASCIAAQQIGNRPLLPRQAYSQDGQCGPNNGGLLYEPSSTVYNGTCCSQYGWCGETIDHCGAGCVSGCTQSSTTISEQSSAGVTQSPTSSSAQQGSSQEPVIAPATSTATSAAATGSVTTDGICGVSNGGTVCGDWSLGSCCSMYGYCGNTTAHCGDGCQSGPCLNGATTPAPGPSPAPANSNPGYFNFIGQSGVPAMHAGLMPNGNAVFLDKVENYTQIWLPDGYFAYSAEFNASTNLPWGLSYKTNAYCAGGSFLANGTFISVGGNGPLSFIDPTVGDGFNAIRYLTRSTTDTTSNGQGWTEPGNKLASDRWYPSVQIMPNGTLFVASGSLNGLDPTVLANNNPTYEILDREAISSGVTSQWKYW</sequence>
<accession>A0ACC3S8F5</accession>
<dbReference type="Proteomes" id="UP001320706">
    <property type="component" value="Unassembled WGS sequence"/>
</dbReference>
<gene>
    <name evidence="1" type="ORF">M8818_005605</name>
</gene>
<reference evidence="1" key="1">
    <citation type="submission" date="2024-02" db="EMBL/GenBank/DDBJ databases">
        <title>Metagenome Assembled Genome of Zalaria obscura JY119.</title>
        <authorList>
            <person name="Vighnesh L."/>
            <person name="Jagadeeshwari U."/>
            <person name="Venkata Ramana C."/>
            <person name="Sasikala C."/>
        </authorList>
    </citation>
    <scope>NUCLEOTIDE SEQUENCE</scope>
    <source>
        <strain evidence="1">JY119</strain>
    </source>
</reference>
<comment type="caution">
    <text evidence="1">The sequence shown here is derived from an EMBL/GenBank/DDBJ whole genome shotgun (WGS) entry which is preliminary data.</text>
</comment>